<evidence type="ECO:0000256" key="4">
    <source>
        <dbReference type="PIRSR" id="PIRSR000149-1"/>
    </source>
</evidence>
<dbReference type="EC" id="1.2.1.-" evidence="9"/>
<evidence type="ECO:0000256" key="9">
    <source>
        <dbReference type="RuleBase" id="RU361160"/>
    </source>
</evidence>
<feature type="binding site" evidence="5">
    <location>
        <position position="232"/>
    </location>
    <ligand>
        <name>D-glyceraldehyde 3-phosphate</name>
        <dbReference type="ChEBI" id="CHEBI:59776"/>
    </ligand>
</feature>
<feature type="domain" description="Glyceraldehyde 3-phosphate dehydrogenase NAD(P) binding" evidence="10">
    <location>
        <begin position="3"/>
        <end position="151"/>
    </location>
</feature>
<dbReference type="PIRSF" id="PIRSF000149">
    <property type="entry name" value="GAP_DH"/>
    <property type="match status" value="1"/>
</dbReference>
<evidence type="ECO:0000256" key="8">
    <source>
        <dbReference type="RuleBase" id="RU000397"/>
    </source>
</evidence>
<feature type="binding site" evidence="6">
    <location>
        <begin position="12"/>
        <end position="13"/>
    </location>
    <ligand>
        <name>NAD(+)</name>
        <dbReference type="ChEBI" id="CHEBI:57540"/>
    </ligand>
</feature>
<reference evidence="11" key="1">
    <citation type="journal article" date="2014" name="Int. J. Syst. Evol. Microbiol.">
        <title>Complete genome sequence of Corynebacterium casei LMG S-19264T (=DSM 44701T), isolated from a smear-ripened cheese.</title>
        <authorList>
            <consortium name="US DOE Joint Genome Institute (JGI-PGF)"/>
            <person name="Walter F."/>
            <person name="Albersmeier A."/>
            <person name="Kalinowski J."/>
            <person name="Ruckert C."/>
        </authorList>
    </citation>
    <scope>NUCLEOTIDE SEQUENCE</scope>
    <source>
        <strain evidence="11">KCTC 32513</strain>
    </source>
</reference>
<dbReference type="SMART" id="SM00846">
    <property type="entry name" value="Gp_dh_N"/>
    <property type="match status" value="1"/>
</dbReference>
<sequence>MTLKIAINGFGRIGRLVTRALYEYDITDVELVLINSPGNIETSAHLLRYDSVHGRFGATVTEGEDWIDFGRGRVAMSHERNPADVAWGDADLVMECTGLFRTRERCQPHFDGGAKAVLISAPGEDVDQTIVYGVNHDKLGANDRLVSCASCTTNCLAPIAKVILDAVGIKRGFMTTVHSYTQDQRILDNSHKDLYRARAAGLNMIPTSTGAAKAVGMVIPELTGRLAGAAVRVPTANVSMIDLAFQPAMKTTAEDLNAAMQEAAEGSMKGIICYSRNALVSSDLNHDPHSAIYAAPLTKSMDGDLVKVIAWYDNEWGFANRMIDVARVMGQRLGIA</sequence>
<feature type="binding site" evidence="5">
    <location>
        <begin position="150"/>
        <end position="152"/>
    </location>
    <ligand>
        <name>D-glyceraldehyde 3-phosphate</name>
        <dbReference type="ChEBI" id="CHEBI:59776"/>
    </ligand>
</feature>
<dbReference type="SUPFAM" id="SSF51735">
    <property type="entry name" value="NAD(P)-binding Rossmann-fold domains"/>
    <property type="match status" value="1"/>
</dbReference>
<dbReference type="PROSITE" id="PS00071">
    <property type="entry name" value="GAPDH"/>
    <property type="match status" value="1"/>
</dbReference>
<evidence type="ECO:0000256" key="5">
    <source>
        <dbReference type="PIRSR" id="PIRSR000149-2"/>
    </source>
</evidence>
<comment type="subunit">
    <text evidence="2">Homotetramer.</text>
</comment>
<evidence type="ECO:0000256" key="6">
    <source>
        <dbReference type="PIRSR" id="PIRSR000149-3"/>
    </source>
</evidence>
<dbReference type="Pfam" id="PF00044">
    <property type="entry name" value="Gp_dh_N"/>
    <property type="match status" value="1"/>
</dbReference>
<name>A0A8J3CMS1_9PROT</name>
<organism evidence="11 12">
    <name type="scientific">Algimonas arctica</name>
    <dbReference type="NCBI Taxonomy" id="1479486"/>
    <lineage>
        <taxon>Bacteria</taxon>
        <taxon>Pseudomonadati</taxon>
        <taxon>Pseudomonadota</taxon>
        <taxon>Alphaproteobacteria</taxon>
        <taxon>Maricaulales</taxon>
        <taxon>Robiginitomaculaceae</taxon>
        <taxon>Algimonas</taxon>
    </lineage>
</organism>
<evidence type="ECO:0000256" key="7">
    <source>
        <dbReference type="PIRSR" id="PIRSR000149-4"/>
    </source>
</evidence>
<dbReference type="NCBIfam" id="TIGR01534">
    <property type="entry name" value="GAPDH-I"/>
    <property type="match status" value="1"/>
</dbReference>
<dbReference type="GO" id="GO:0016620">
    <property type="term" value="F:oxidoreductase activity, acting on the aldehyde or oxo group of donors, NAD or NADP as acceptor"/>
    <property type="evidence" value="ECO:0007669"/>
    <property type="project" value="InterPro"/>
</dbReference>
<dbReference type="SUPFAM" id="SSF55347">
    <property type="entry name" value="Glyceraldehyde-3-phosphate dehydrogenase-like, C-terminal domain"/>
    <property type="match status" value="1"/>
</dbReference>
<reference evidence="11" key="2">
    <citation type="submission" date="2020-09" db="EMBL/GenBank/DDBJ databases">
        <authorList>
            <person name="Sun Q."/>
            <person name="Kim S."/>
        </authorList>
    </citation>
    <scope>NUCLEOTIDE SEQUENCE</scope>
    <source>
        <strain evidence="11">KCTC 32513</strain>
    </source>
</reference>
<dbReference type="InterPro" id="IPR020829">
    <property type="entry name" value="GlycerAld_3-P_DH_cat"/>
</dbReference>
<dbReference type="RefSeq" id="WP_189495357.1">
    <property type="nucleotide sequence ID" value="NZ_BMZH01000002.1"/>
</dbReference>
<dbReference type="Pfam" id="PF02800">
    <property type="entry name" value="Gp_dh_C"/>
    <property type="match status" value="1"/>
</dbReference>
<evidence type="ECO:0000256" key="2">
    <source>
        <dbReference type="ARBA" id="ARBA00011881"/>
    </source>
</evidence>
<dbReference type="InterPro" id="IPR020830">
    <property type="entry name" value="GlycerAld_3-P_DH_AS"/>
</dbReference>
<dbReference type="Gene3D" id="3.40.50.720">
    <property type="entry name" value="NAD(P)-binding Rossmann-like Domain"/>
    <property type="match status" value="1"/>
</dbReference>
<feature type="binding site" evidence="5">
    <location>
        <position position="181"/>
    </location>
    <ligand>
        <name>D-glyceraldehyde 3-phosphate</name>
        <dbReference type="ChEBI" id="CHEBI:59776"/>
    </ligand>
</feature>
<keyword evidence="6" id="KW-0520">NAD</keyword>
<dbReference type="PRINTS" id="PR00078">
    <property type="entry name" value="G3PDHDRGNASE"/>
</dbReference>
<dbReference type="InterPro" id="IPR006424">
    <property type="entry name" value="Glyceraldehyde-3-P_DH_1"/>
</dbReference>
<comment type="caution">
    <text evidence="11">The sequence shown here is derived from an EMBL/GenBank/DDBJ whole genome shotgun (WGS) entry which is preliminary data.</text>
</comment>
<dbReference type="EMBL" id="BMZH01000002">
    <property type="protein sequence ID" value="GHA85969.1"/>
    <property type="molecule type" value="Genomic_DNA"/>
</dbReference>
<feature type="active site" description="Nucleophile" evidence="4">
    <location>
        <position position="151"/>
    </location>
</feature>
<keyword evidence="12" id="KW-1185">Reference proteome</keyword>
<dbReference type="FunFam" id="3.30.360.10:FF:000002">
    <property type="entry name" value="Glyceraldehyde-3-phosphate dehydrogenase"/>
    <property type="match status" value="1"/>
</dbReference>
<accession>A0A8J3CMS1</accession>
<evidence type="ECO:0000313" key="12">
    <source>
        <dbReference type="Proteomes" id="UP000634004"/>
    </source>
</evidence>
<dbReference type="Proteomes" id="UP000634004">
    <property type="component" value="Unassembled WGS sequence"/>
</dbReference>
<keyword evidence="3 9" id="KW-0560">Oxidoreductase</keyword>
<comment type="similarity">
    <text evidence="1 8">Belongs to the glyceraldehyde-3-phosphate dehydrogenase family.</text>
</comment>
<keyword evidence="6" id="KW-0547">Nucleotide-binding</keyword>
<feature type="binding site" evidence="6">
    <location>
        <position position="314"/>
    </location>
    <ligand>
        <name>NAD(+)</name>
        <dbReference type="ChEBI" id="CHEBI:57540"/>
    </ligand>
</feature>
<dbReference type="GO" id="GO:0051287">
    <property type="term" value="F:NAD binding"/>
    <property type="evidence" value="ECO:0007669"/>
    <property type="project" value="InterPro"/>
</dbReference>
<dbReference type="GO" id="GO:0050661">
    <property type="term" value="F:NADP binding"/>
    <property type="evidence" value="ECO:0007669"/>
    <property type="project" value="InterPro"/>
</dbReference>
<dbReference type="InterPro" id="IPR036291">
    <property type="entry name" value="NAD(P)-bd_dom_sf"/>
</dbReference>
<feature type="site" description="Activates thiol group during catalysis" evidence="7">
    <location>
        <position position="178"/>
    </location>
</feature>
<evidence type="ECO:0000256" key="1">
    <source>
        <dbReference type="ARBA" id="ARBA00007406"/>
    </source>
</evidence>
<feature type="binding site" evidence="6">
    <location>
        <position position="80"/>
    </location>
    <ligand>
        <name>NAD(+)</name>
        <dbReference type="ChEBI" id="CHEBI:57540"/>
    </ligand>
</feature>
<dbReference type="CDD" id="cd18126">
    <property type="entry name" value="GAPDH_I_C"/>
    <property type="match status" value="1"/>
</dbReference>
<feature type="binding site" evidence="6">
    <location>
        <position position="120"/>
    </location>
    <ligand>
        <name>NAD(+)</name>
        <dbReference type="ChEBI" id="CHEBI:57540"/>
    </ligand>
</feature>
<evidence type="ECO:0000259" key="10">
    <source>
        <dbReference type="SMART" id="SM00846"/>
    </source>
</evidence>
<dbReference type="Gene3D" id="3.30.360.10">
    <property type="entry name" value="Dihydrodipicolinate Reductase, domain 2"/>
    <property type="match status" value="1"/>
</dbReference>
<evidence type="ECO:0000313" key="11">
    <source>
        <dbReference type="EMBL" id="GHA85969.1"/>
    </source>
</evidence>
<evidence type="ECO:0000256" key="3">
    <source>
        <dbReference type="ARBA" id="ARBA00023002"/>
    </source>
</evidence>
<proteinExistence type="inferred from homology"/>
<dbReference type="GO" id="GO:0006006">
    <property type="term" value="P:glucose metabolic process"/>
    <property type="evidence" value="ECO:0007669"/>
    <property type="project" value="InterPro"/>
</dbReference>
<gene>
    <name evidence="11" type="primary">gapB</name>
    <name evidence="11" type="ORF">GCM10009069_06470</name>
</gene>
<dbReference type="InterPro" id="IPR020828">
    <property type="entry name" value="GlycerAld_3-P_DH_NAD(P)-bd"/>
</dbReference>
<dbReference type="PANTHER" id="PTHR43148">
    <property type="entry name" value="GLYCERALDEHYDE-3-PHOSPHATE DEHYDROGENASE 2"/>
    <property type="match status" value="1"/>
</dbReference>
<dbReference type="CDD" id="cd05214">
    <property type="entry name" value="GAPDH_I_N"/>
    <property type="match status" value="1"/>
</dbReference>
<dbReference type="InterPro" id="IPR020831">
    <property type="entry name" value="GlycerAld/Erythrose_P_DH"/>
</dbReference>
<dbReference type="AlphaFoldDB" id="A0A8J3CMS1"/>
<feature type="binding site" evidence="5">
    <location>
        <begin position="209"/>
        <end position="210"/>
    </location>
    <ligand>
        <name>D-glyceraldehyde 3-phosphate</name>
        <dbReference type="ChEBI" id="CHEBI:59776"/>
    </ligand>
</feature>
<dbReference type="FunFam" id="3.40.50.720:FF:000001">
    <property type="entry name" value="Glyceraldehyde-3-phosphate dehydrogenase"/>
    <property type="match status" value="1"/>
</dbReference>
<protein>
    <recommendedName>
        <fullName evidence="9">Glyceraldehyde-3-phosphate dehydrogenase</fullName>
        <ecNumber evidence="9">1.2.1.-</ecNumber>
    </recommendedName>
</protein>